<dbReference type="AlphaFoldDB" id="A0A918HWK7"/>
<dbReference type="RefSeq" id="WP_189551026.1">
    <property type="nucleotide sequence ID" value="NZ_BMTP01000006.1"/>
</dbReference>
<sequence>MHFFTGKNVRQRHSLEIRSLITAVRAAGTHAAAAVLRALAEVARRPRRTTPLWAGPAITAAMGPRGSLVQDEYRMGFAPPPPPSSFDLWSECPSCRTLGHTDS</sequence>
<dbReference type="Proteomes" id="UP000636661">
    <property type="component" value="Unassembled WGS sequence"/>
</dbReference>
<comment type="caution">
    <text evidence="1">The sequence shown here is derived from an EMBL/GenBank/DDBJ whole genome shotgun (WGS) entry which is preliminary data.</text>
</comment>
<evidence type="ECO:0000313" key="2">
    <source>
        <dbReference type="Proteomes" id="UP000636661"/>
    </source>
</evidence>
<organism evidence="1 2">
    <name type="scientific">Streptomyces lavendofoliae</name>
    <dbReference type="NCBI Taxonomy" id="67314"/>
    <lineage>
        <taxon>Bacteria</taxon>
        <taxon>Bacillati</taxon>
        <taxon>Actinomycetota</taxon>
        <taxon>Actinomycetes</taxon>
        <taxon>Kitasatosporales</taxon>
        <taxon>Streptomycetaceae</taxon>
        <taxon>Streptomyces</taxon>
    </lineage>
</organism>
<protein>
    <submittedName>
        <fullName evidence="1">Uncharacterized protein</fullName>
    </submittedName>
</protein>
<accession>A0A918HWK7</accession>
<reference evidence="1" key="1">
    <citation type="journal article" date="2014" name="Int. J. Syst. Evol. Microbiol.">
        <title>Complete genome sequence of Corynebacterium casei LMG S-19264T (=DSM 44701T), isolated from a smear-ripened cheese.</title>
        <authorList>
            <consortium name="US DOE Joint Genome Institute (JGI-PGF)"/>
            <person name="Walter F."/>
            <person name="Albersmeier A."/>
            <person name="Kalinowski J."/>
            <person name="Ruckert C."/>
        </authorList>
    </citation>
    <scope>NUCLEOTIDE SEQUENCE</scope>
    <source>
        <strain evidence="1">JCM 4391</strain>
    </source>
</reference>
<proteinExistence type="predicted"/>
<keyword evidence="2" id="KW-1185">Reference proteome</keyword>
<evidence type="ECO:0000313" key="1">
    <source>
        <dbReference type="EMBL" id="GGU38156.1"/>
    </source>
</evidence>
<dbReference type="EMBL" id="BMTP01000006">
    <property type="protein sequence ID" value="GGU38156.1"/>
    <property type="molecule type" value="Genomic_DNA"/>
</dbReference>
<reference evidence="1" key="2">
    <citation type="submission" date="2020-09" db="EMBL/GenBank/DDBJ databases">
        <authorList>
            <person name="Sun Q."/>
            <person name="Ohkuma M."/>
        </authorList>
    </citation>
    <scope>NUCLEOTIDE SEQUENCE</scope>
    <source>
        <strain evidence="1">JCM 4391</strain>
    </source>
</reference>
<gene>
    <name evidence="1" type="ORF">GCM10010274_26860</name>
</gene>
<name>A0A918HWK7_9ACTN</name>